<name>A0A139ASF8_GONPJ</name>
<dbReference type="InterPro" id="IPR051515">
    <property type="entry name" value="IRG"/>
</dbReference>
<evidence type="ECO:0000256" key="2">
    <source>
        <dbReference type="ARBA" id="ARBA00022741"/>
    </source>
</evidence>
<keyword evidence="7" id="KW-1185">Reference proteome</keyword>
<dbReference type="InterPro" id="IPR030385">
    <property type="entry name" value="G_IRG_dom"/>
</dbReference>
<dbReference type="InterPro" id="IPR007743">
    <property type="entry name" value="Immunity-related_GTPase-like"/>
</dbReference>
<keyword evidence="4" id="KW-0342">GTP-binding</keyword>
<reference evidence="6 7" key="1">
    <citation type="journal article" date="2015" name="Genome Biol. Evol.">
        <title>Phylogenomic analyses indicate that early fungi evolved digesting cell walls of algal ancestors of land plants.</title>
        <authorList>
            <person name="Chang Y."/>
            <person name="Wang S."/>
            <person name="Sekimoto S."/>
            <person name="Aerts A.L."/>
            <person name="Choi C."/>
            <person name="Clum A."/>
            <person name="LaButti K.M."/>
            <person name="Lindquist E.A."/>
            <person name="Yee Ngan C."/>
            <person name="Ohm R.A."/>
            <person name="Salamov A.A."/>
            <person name="Grigoriev I.V."/>
            <person name="Spatafora J.W."/>
            <person name="Berbee M.L."/>
        </authorList>
    </citation>
    <scope>NUCLEOTIDE SEQUENCE [LARGE SCALE GENOMIC DNA]</scope>
    <source>
        <strain evidence="6 7">JEL478</strain>
    </source>
</reference>
<dbReference type="EMBL" id="KQ965737">
    <property type="protein sequence ID" value="KXS19680.1"/>
    <property type="molecule type" value="Genomic_DNA"/>
</dbReference>
<evidence type="ECO:0000256" key="3">
    <source>
        <dbReference type="ARBA" id="ARBA00022801"/>
    </source>
</evidence>
<dbReference type="SUPFAM" id="SSF52540">
    <property type="entry name" value="P-loop containing nucleoside triphosphate hydrolases"/>
    <property type="match status" value="1"/>
</dbReference>
<dbReference type="OMA" id="EPANAYF"/>
<dbReference type="GO" id="GO:0016787">
    <property type="term" value="F:hydrolase activity"/>
    <property type="evidence" value="ECO:0007669"/>
    <property type="project" value="UniProtKB-KW"/>
</dbReference>
<organism evidence="6 7">
    <name type="scientific">Gonapodya prolifera (strain JEL478)</name>
    <name type="common">Monoblepharis prolifera</name>
    <dbReference type="NCBI Taxonomy" id="1344416"/>
    <lineage>
        <taxon>Eukaryota</taxon>
        <taxon>Fungi</taxon>
        <taxon>Fungi incertae sedis</taxon>
        <taxon>Chytridiomycota</taxon>
        <taxon>Chytridiomycota incertae sedis</taxon>
        <taxon>Monoblepharidomycetes</taxon>
        <taxon>Monoblepharidales</taxon>
        <taxon>Gonapodyaceae</taxon>
        <taxon>Gonapodya</taxon>
    </lineage>
</organism>
<keyword evidence="3 6" id="KW-0378">Hydrolase</keyword>
<evidence type="ECO:0000259" key="5">
    <source>
        <dbReference type="PROSITE" id="PS51716"/>
    </source>
</evidence>
<protein>
    <submittedName>
        <fullName evidence="6">p-loop containing nucleoside triphosphate hydrolase protein</fullName>
    </submittedName>
</protein>
<dbReference type="Gene3D" id="3.40.50.300">
    <property type="entry name" value="P-loop containing nucleotide triphosphate hydrolases"/>
    <property type="match status" value="1"/>
</dbReference>
<dbReference type="GO" id="GO:0016020">
    <property type="term" value="C:membrane"/>
    <property type="evidence" value="ECO:0007669"/>
    <property type="project" value="InterPro"/>
</dbReference>
<dbReference type="PROSITE" id="PS51716">
    <property type="entry name" value="G_IRG"/>
    <property type="match status" value="1"/>
</dbReference>
<dbReference type="Pfam" id="PF05049">
    <property type="entry name" value="IIGP"/>
    <property type="match status" value="1"/>
</dbReference>
<dbReference type="OrthoDB" id="2161211at2759"/>
<dbReference type="STRING" id="1344416.A0A139ASF8"/>
<dbReference type="InterPro" id="IPR027417">
    <property type="entry name" value="P-loop_NTPase"/>
</dbReference>
<dbReference type="PANTHER" id="PTHR32341:SF10">
    <property type="entry name" value="INTERFERON-INDUCIBLE GTPASE 5"/>
    <property type="match status" value="1"/>
</dbReference>
<evidence type="ECO:0000313" key="7">
    <source>
        <dbReference type="Proteomes" id="UP000070544"/>
    </source>
</evidence>
<sequence>MDPRLAQLLDRLVPILINATVNAVERLLALAIERLARALSEPPQQPLNISAAVARASGSSVEELRSIAKQQLGINSISNWNIVVSGAAGVGKSTLLNAIVGLQNDDPGAAKTGVVETTTQTRTWYPYASLRIDDIPGYGTVQEPANAYFMRRKLYAYDMVILVFESRIYEGDVAIIQQCIKYQVPVVLVRSKTDSAIVNLRFDNPGMSIETAKQTLREKVIASVTSNITNVQELEKKLYFVSAHWIQGKLKHRGAFSVQRPIADLQMDEVSFLDFITATTSARRIETDDGVPGSYPGSV</sequence>
<dbReference type="PANTHER" id="PTHR32341">
    <property type="entry name" value="INTERFERON-INDUCIBLE GTPASE"/>
    <property type="match status" value="1"/>
</dbReference>
<evidence type="ECO:0000256" key="1">
    <source>
        <dbReference type="ARBA" id="ARBA00005429"/>
    </source>
</evidence>
<evidence type="ECO:0000313" key="6">
    <source>
        <dbReference type="EMBL" id="KXS19680.1"/>
    </source>
</evidence>
<dbReference type="GO" id="GO:0005525">
    <property type="term" value="F:GTP binding"/>
    <property type="evidence" value="ECO:0007669"/>
    <property type="project" value="UniProtKB-KW"/>
</dbReference>
<gene>
    <name evidence="6" type="ORF">M427DRAFT_152200</name>
</gene>
<keyword evidence="2" id="KW-0547">Nucleotide-binding</keyword>
<dbReference type="Proteomes" id="UP000070544">
    <property type="component" value="Unassembled WGS sequence"/>
</dbReference>
<dbReference type="AlphaFoldDB" id="A0A139ASF8"/>
<comment type="similarity">
    <text evidence="1">Belongs to the TRAFAC class dynamin-like GTPase superfamily. IRG family.</text>
</comment>
<proteinExistence type="inferred from homology"/>
<feature type="domain" description="IRG-type G" evidence="5">
    <location>
        <begin position="78"/>
        <end position="264"/>
    </location>
</feature>
<evidence type="ECO:0000256" key="4">
    <source>
        <dbReference type="ARBA" id="ARBA00023134"/>
    </source>
</evidence>
<accession>A0A139ASF8</accession>